<name>A0ACB7ZH95_9ERIC</name>
<reference evidence="1 2" key="1">
    <citation type="journal article" date="2021" name="Hortic Res">
        <title>High-quality reference genome and annotation aids understanding of berry development for evergreen blueberry (Vaccinium darrowii).</title>
        <authorList>
            <person name="Yu J."/>
            <person name="Hulse-Kemp A.M."/>
            <person name="Babiker E."/>
            <person name="Staton M."/>
        </authorList>
    </citation>
    <scope>NUCLEOTIDE SEQUENCE [LARGE SCALE GENOMIC DNA]</scope>
    <source>
        <strain evidence="2">cv. NJ 8807/NJ 8810</strain>
        <tissue evidence="1">Young leaf</tissue>
    </source>
</reference>
<protein>
    <submittedName>
        <fullName evidence="1">Uncharacterized protein</fullName>
    </submittedName>
</protein>
<accession>A0ACB7ZH95</accession>
<sequence length="383" mass="43306">MVSPRKAVNVGRNKAPVIQHRLAVSNQDVGKHARRGPRVNWDSHLTRAFLELAAKEIEEVSRGTTQLSNQSLARISQRLSSLTNLPVTPIQCKNRYQVLRRDWQAWQLLANAKKGATGIGFDSARGTFTAPDFFWLNLIAQNEHVAKFRERPIDHEDLMHRVFEEVTATGNYVHVLAEYDTDPANPIDLEDDSNVMGTNEEGDNTMGTYQEEGDDLVDGGGHTVGLDLGDEVGSQVPVQGNDEVTPPHPRAMPKNPGQESSGTKRKTSSTGTDELSQSMNRILRTMETQDPYKNKFRTRTSMYEVTQCIDSMQFFDKRPRPRLYWWVMGHLKRNAVDADIFVAKKTEEEKLEFLRELHTEVMLRASGVCYDENAPPPPWSPSF</sequence>
<dbReference type="EMBL" id="CM037159">
    <property type="protein sequence ID" value="KAH7865397.1"/>
    <property type="molecule type" value="Genomic_DNA"/>
</dbReference>
<proteinExistence type="predicted"/>
<gene>
    <name evidence="1" type="ORF">Vadar_006048</name>
</gene>
<evidence type="ECO:0000313" key="2">
    <source>
        <dbReference type="Proteomes" id="UP000828048"/>
    </source>
</evidence>
<evidence type="ECO:0000313" key="1">
    <source>
        <dbReference type="EMBL" id="KAH7865397.1"/>
    </source>
</evidence>
<organism evidence="1 2">
    <name type="scientific">Vaccinium darrowii</name>
    <dbReference type="NCBI Taxonomy" id="229202"/>
    <lineage>
        <taxon>Eukaryota</taxon>
        <taxon>Viridiplantae</taxon>
        <taxon>Streptophyta</taxon>
        <taxon>Embryophyta</taxon>
        <taxon>Tracheophyta</taxon>
        <taxon>Spermatophyta</taxon>
        <taxon>Magnoliopsida</taxon>
        <taxon>eudicotyledons</taxon>
        <taxon>Gunneridae</taxon>
        <taxon>Pentapetalae</taxon>
        <taxon>asterids</taxon>
        <taxon>Ericales</taxon>
        <taxon>Ericaceae</taxon>
        <taxon>Vaccinioideae</taxon>
        <taxon>Vaccinieae</taxon>
        <taxon>Vaccinium</taxon>
    </lineage>
</organism>
<dbReference type="Proteomes" id="UP000828048">
    <property type="component" value="Chromosome 9"/>
</dbReference>
<keyword evidence="2" id="KW-1185">Reference proteome</keyword>
<comment type="caution">
    <text evidence="1">The sequence shown here is derived from an EMBL/GenBank/DDBJ whole genome shotgun (WGS) entry which is preliminary data.</text>
</comment>